<keyword evidence="1" id="KW-0732">Signal</keyword>
<feature type="domain" description="HTH luxR-type" evidence="2">
    <location>
        <begin position="281"/>
        <end position="338"/>
    </location>
</feature>
<organism evidence="3 4">
    <name type="scientific">Novosphingobium olei</name>
    <dbReference type="NCBI Taxonomy" id="2728851"/>
    <lineage>
        <taxon>Bacteria</taxon>
        <taxon>Pseudomonadati</taxon>
        <taxon>Pseudomonadota</taxon>
        <taxon>Alphaproteobacteria</taxon>
        <taxon>Sphingomonadales</taxon>
        <taxon>Sphingomonadaceae</taxon>
        <taxon>Novosphingobium</taxon>
    </lineage>
</organism>
<dbReference type="GO" id="GO:0003677">
    <property type="term" value="F:DNA binding"/>
    <property type="evidence" value="ECO:0007669"/>
    <property type="project" value="InterPro"/>
</dbReference>
<gene>
    <name evidence="3" type="ORF">HHL27_06415</name>
</gene>
<dbReference type="SMART" id="SM00421">
    <property type="entry name" value="HTH_LUXR"/>
    <property type="match status" value="1"/>
</dbReference>
<reference evidence="3 4" key="1">
    <citation type="submission" date="2020-04" db="EMBL/GenBank/DDBJ databases">
        <title>Novosphingobium sp. TW-4 isolated from soil.</title>
        <authorList>
            <person name="Dahal R.H."/>
            <person name="Chaudhary D.K."/>
        </authorList>
    </citation>
    <scope>NUCLEOTIDE SEQUENCE [LARGE SCALE GENOMIC DNA]</scope>
    <source>
        <strain evidence="3 4">TW-4</strain>
    </source>
</reference>
<proteinExistence type="predicted"/>
<evidence type="ECO:0000313" key="3">
    <source>
        <dbReference type="EMBL" id="NML93304.1"/>
    </source>
</evidence>
<dbReference type="InterPro" id="IPR000792">
    <property type="entry name" value="Tscrpt_reg_LuxR_C"/>
</dbReference>
<dbReference type="AlphaFoldDB" id="A0A7Y0BMX7"/>
<dbReference type="InterPro" id="IPR016032">
    <property type="entry name" value="Sig_transdc_resp-reg_C-effctor"/>
</dbReference>
<dbReference type="InterPro" id="IPR036388">
    <property type="entry name" value="WH-like_DNA-bd_sf"/>
</dbReference>
<sequence>MFEQPMWQTFLSRLRAAAGVAQAAIVVMAASGEDVIEVRSGQGGEGFARFLTEGHADESARLQLMREARVYALEEIVAAGGPAQAGFAADVLRPAGIFDLRAVRLREPAGLDGWLILAGREELGAAQGRLLALVVPHFRAALRAFSALERERARAQISAEAFRRMNFGWITLDAACCVVDMDSQAESLLARTSAIRKGPRGRLLPASPEIDRALTSQVRALAADPAARPKALHLSRDPWIDLLVAPVRLHGLAGGNQPVAVAYISGDRSSSADRREQLVGLFGLSPSEARLAWAMAQGLGIAEAAAELGLTVETARNYSKKIYAKTGARGQADLVRHILTSVLALA</sequence>
<dbReference type="Gene3D" id="1.10.10.10">
    <property type="entry name" value="Winged helix-like DNA-binding domain superfamily/Winged helix DNA-binding domain"/>
    <property type="match status" value="1"/>
</dbReference>
<feature type="chain" id="PRO_5031458486" evidence="1">
    <location>
        <begin position="24"/>
        <end position="346"/>
    </location>
</feature>
<evidence type="ECO:0000259" key="2">
    <source>
        <dbReference type="SMART" id="SM00421"/>
    </source>
</evidence>
<dbReference type="EMBL" id="JABBGM010000002">
    <property type="protein sequence ID" value="NML93304.1"/>
    <property type="molecule type" value="Genomic_DNA"/>
</dbReference>
<dbReference type="SUPFAM" id="SSF46894">
    <property type="entry name" value="C-terminal effector domain of the bipartite response regulators"/>
    <property type="match status" value="1"/>
</dbReference>
<keyword evidence="4" id="KW-1185">Reference proteome</keyword>
<accession>A0A7Y0BMX7</accession>
<comment type="caution">
    <text evidence="3">The sequence shown here is derived from an EMBL/GenBank/DDBJ whole genome shotgun (WGS) entry which is preliminary data.</text>
</comment>
<dbReference type="GO" id="GO:0006355">
    <property type="term" value="P:regulation of DNA-templated transcription"/>
    <property type="evidence" value="ECO:0007669"/>
    <property type="project" value="InterPro"/>
</dbReference>
<feature type="signal peptide" evidence="1">
    <location>
        <begin position="1"/>
        <end position="23"/>
    </location>
</feature>
<evidence type="ECO:0000313" key="4">
    <source>
        <dbReference type="Proteomes" id="UP000583556"/>
    </source>
</evidence>
<name>A0A7Y0BMX7_9SPHN</name>
<evidence type="ECO:0000256" key="1">
    <source>
        <dbReference type="SAM" id="SignalP"/>
    </source>
</evidence>
<protein>
    <submittedName>
        <fullName evidence="3">Helix-turn-helix domain-containing protein</fullName>
    </submittedName>
</protein>
<dbReference type="Proteomes" id="UP000583556">
    <property type="component" value="Unassembled WGS sequence"/>
</dbReference>